<feature type="transmembrane region" description="Helical" evidence="14">
    <location>
        <begin position="31"/>
        <end position="52"/>
    </location>
</feature>
<evidence type="ECO:0000256" key="1">
    <source>
        <dbReference type="ARBA" id="ARBA00004141"/>
    </source>
</evidence>
<name>A0A7X6PMZ5_9CORY</name>
<dbReference type="GO" id="GO:0051205">
    <property type="term" value="P:protein insertion into membrane"/>
    <property type="evidence" value="ECO:0007669"/>
    <property type="project" value="TreeGrafter"/>
</dbReference>
<dbReference type="InterPro" id="IPR001708">
    <property type="entry name" value="YidC/ALB3/OXA1/COX18"/>
</dbReference>
<dbReference type="InterPro" id="IPR028055">
    <property type="entry name" value="YidC/Oxa/ALB_C"/>
</dbReference>
<dbReference type="AlphaFoldDB" id="A0A7X6PMZ5"/>
<feature type="transmembrane region" description="Helical" evidence="14">
    <location>
        <begin position="249"/>
        <end position="273"/>
    </location>
</feature>
<evidence type="ECO:0000313" key="17">
    <source>
        <dbReference type="Proteomes" id="UP000557899"/>
    </source>
</evidence>
<reference evidence="16 17" key="1">
    <citation type="journal article" date="2020" name="Biotechnol. Biofuels">
        <title>New insights from the biogas microbiome by comprehensive genome-resolved metagenomics of nearly 1600 species originating from multiple anaerobic digesters.</title>
        <authorList>
            <person name="Campanaro S."/>
            <person name="Treu L."/>
            <person name="Rodriguez-R L.M."/>
            <person name="Kovalovszki A."/>
            <person name="Ziels R.M."/>
            <person name="Maus I."/>
            <person name="Zhu X."/>
            <person name="Kougias P.G."/>
            <person name="Basile A."/>
            <person name="Luo G."/>
            <person name="Schluter A."/>
            <person name="Konstantinidis K.T."/>
            <person name="Angelidaki I."/>
        </authorList>
    </citation>
    <scope>NUCLEOTIDE SEQUENCE [LARGE SCALE GENOMIC DNA]</scope>
    <source>
        <strain evidence="16">AS15tlH2ME_198</strain>
    </source>
</reference>
<keyword evidence="6 14" id="KW-0472">Membrane</keyword>
<comment type="function">
    <text evidence="7">Required for the insertion and/or proper folding and/or complex formation of integral membrane proteins into the membrane. Involved in integration of membrane proteins that insert both dependently and independently of the Sec translocase complex, as well as at least some lipoproteins. Aids folding of multispanning membrane proteins.</text>
</comment>
<dbReference type="Pfam" id="PF02096">
    <property type="entry name" value="60KD_IMP"/>
    <property type="match status" value="1"/>
</dbReference>
<evidence type="ECO:0000256" key="7">
    <source>
        <dbReference type="ARBA" id="ARBA00025034"/>
    </source>
</evidence>
<evidence type="ECO:0000256" key="12">
    <source>
        <dbReference type="RuleBase" id="RU003945"/>
    </source>
</evidence>
<evidence type="ECO:0000256" key="11">
    <source>
        <dbReference type="ARBA" id="ARBA00033342"/>
    </source>
</evidence>
<evidence type="ECO:0000313" key="16">
    <source>
        <dbReference type="EMBL" id="NLA55672.1"/>
    </source>
</evidence>
<evidence type="ECO:0000259" key="15">
    <source>
        <dbReference type="Pfam" id="PF02096"/>
    </source>
</evidence>
<dbReference type="NCBIfam" id="TIGR03592">
    <property type="entry name" value="yidC_oxa1_cterm"/>
    <property type="match status" value="1"/>
</dbReference>
<evidence type="ECO:0000256" key="9">
    <source>
        <dbReference type="ARBA" id="ARBA00031538"/>
    </source>
</evidence>
<keyword evidence="4 12" id="KW-0812">Transmembrane</keyword>
<dbReference type="EMBL" id="JAAZHI010000111">
    <property type="protein sequence ID" value="NLA55672.1"/>
    <property type="molecule type" value="Genomic_DNA"/>
</dbReference>
<comment type="subcellular location">
    <subcellularLocation>
        <location evidence="1 12">Membrane</location>
        <topology evidence="1 12">Multi-pass membrane protein</topology>
    </subcellularLocation>
</comment>
<feature type="domain" description="Membrane insertase YidC/Oxa/ALB C-terminal" evidence="15">
    <location>
        <begin position="32"/>
        <end position="270"/>
    </location>
</feature>
<evidence type="ECO:0000256" key="13">
    <source>
        <dbReference type="SAM" id="MobiDB-lite"/>
    </source>
</evidence>
<evidence type="ECO:0000256" key="14">
    <source>
        <dbReference type="SAM" id="Phobius"/>
    </source>
</evidence>
<gene>
    <name evidence="16" type="primary">yidC</name>
    <name evidence="16" type="ORF">GX859_05140</name>
</gene>
<evidence type="ECO:0000256" key="10">
    <source>
        <dbReference type="ARBA" id="ARBA00033245"/>
    </source>
</evidence>
<evidence type="ECO:0000256" key="4">
    <source>
        <dbReference type="ARBA" id="ARBA00022692"/>
    </source>
</evidence>
<comment type="similarity">
    <text evidence="2">Belongs to the OXA1/ALB3/YidC family. Type 1 subfamily.</text>
</comment>
<evidence type="ECO:0000256" key="2">
    <source>
        <dbReference type="ARBA" id="ARBA00010527"/>
    </source>
</evidence>
<organism evidence="16 17">
    <name type="scientific">Corynebacterium humireducens</name>
    <dbReference type="NCBI Taxonomy" id="1223514"/>
    <lineage>
        <taxon>Bacteria</taxon>
        <taxon>Bacillati</taxon>
        <taxon>Actinomycetota</taxon>
        <taxon>Actinomycetes</taxon>
        <taxon>Mycobacteriales</taxon>
        <taxon>Corynebacteriaceae</taxon>
        <taxon>Corynebacterium</taxon>
    </lineage>
</organism>
<evidence type="ECO:0000256" key="6">
    <source>
        <dbReference type="ARBA" id="ARBA00023136"/>
    </source>
</evidence>
<dbReference type="GO" id="GO:0032977">
    <property type="term" value="F:membrane insertase activity"/>
    <property type="evidence" value="ECO:0007669"/>
    <property type="project" value="InterPro"/>
</dbReference>
<evidence type="ECO:0000256" key="3">
    <source>
        <dbReference type="ARBA" id="ARBA00015325"/>
    </source>
</evidence>
<evidence type="ECO:0000256" key="5">
    <source>
        <dbReference type="ARBA" id="ARBA00022989"/>
    </source>
</evidence>
<accession>A0A7X6PMZ5</accession>
<dbReference type="PANTHER" id="PTHR12428:SF65">
    <property type="entry name" value="CYTOCHROME C OXIDASE ASSEMBLY PROTEIN COX18, MITOCHONDRIAL"/>
    <property type="match status" value="1"/>
</dbReference>
<feature type="region of interest" description="Disordered" evidence="13">
    <location>
        <begin position="343"/>
        <end position="406"/>
    </location>
</feature>
<proteinExistence type="inferred from homology"/>
<dbReference type="PANTHER" id="PTHR12428">
    <property type="entry name" value="OXA1"/>
    <property type="match status" value="1"/>
</dbReference>
<feature type="transmembrane region" description="Helical" evidence="14">
    <location>
        <begin position="186"/>
        <end position="206"/>
    </location>
</feature>
<dbReference type="GO" id="GO:0016020">
    <property type="term" value="C:membrane"/>
    <property type="evidence" value="ECO:0007669"/>
    <property type="project" value="UniProtKB-SubCell"/>
</dbReference>
<keyword evidence="5 14" id="KW-1133">Transmembrane helix</keyword>
<comment type="subunit">
    <text evidence="8">Interacts with the Sec translocase complex via SecD. Specifically interacts with transmembrane segments of nascent integral membrane proteins during membrane integration.</text>
</comment>
<dbReference type="Proteomes" id="UP000557899">
    <property type="component" value="Unassembled WGS sequence"/>
</dbReference>
<dbReference type="NCBIfam" id="NF001300">
    <property type="entry name" value="PRK00247.1"/>
    <property type="match status" value="1"/>
</dbReference>
<comment type="caution">
    <text evidence="16">The sequence shown here is derived from an EMBL/GenBank/DDBJ whole genome shotgun (WGS) entry which is preliminary data.</text>
</comment>
<evidence type="ECO:0000256" key="8">
    <source>
        <dbReference type="ARBA" id="ARBA00026028"/>
    </source>
</evidence>
<feature type="transmembrane region" description="Helical" evidence="14">
    <location>
        <begin position="226"/>
        <end position="243"/>
    </location>
</feature>
<sequence>MLEPFIYPVSGVLKLWHILLHSVLGINDSTAWIISLFGLVLTVRLFLVPFFWAQAKTARISTAMRPEQMALKDEYATRTDRESVAEQMRREKELKERYGHKVSAGCVPALIQLPVFLGLYQVLIRIARPTDELAVAADTRVGFLNAEEIKAFLRATVNDVPLPAYISMPEETLARLGTTAGDVRSFVLPYLLAAVVFTSVNMAVSIWRNQQTLDWESGMARGMHRVIIILAVLVPFLLFWIAFTGPLPVAIVLYWFANNLWTMVQTLIMYPILHRQIPLDESFHELHRQGREKARAAAREARQVKWDARRRKAVGAVQPWRIPEISRELKAEKAERRERLAAEKAERKALEKERQQARSALQREETNARVERWRAKLEARKNARSSSPPEEPTASDGPDHGPSAAE</sequence>
<protein>
    <recommendedName>
        <fullName evidence="3">Membrane protein insertase YidC</fullName>
    </recommendedName>
    <alternativeName>
        <fullName evidence="11">Foldase YidC</fullName>
    </alternativeName>
    <alternativeName>
        <fullName evidence="10">Membrane integrase YidC</fullName>
    </alternativeName>
    <alternativeName>
        <fullName evidence="9">Membrane protein YidC</fullName>
    </alternativeName>
</protein>
<feature type="compositionally biased region" description="Basic and acidic residues" evidence="13">
    <location>
        <begin position="343"/>
        <end position="381"/>
    </location>
</feature>